<sequence>MDKAILKTAFTESTVPEYKCPRCYKGYLRLEGEFNGLETEGSAAVHNEEWWEPEYIELIFNCTLKCGTCSELVFVVGNGVVEEEYDVDERGEWSKDWTSYYRPTFFHPALQLIDYPAKAPKEVVSPLSTAGAMFFSSPASSCNAIRASAEEVLTHLGIAVKTEEKFISFGNRINLLPEEQASTKNLFNAIRWIDNHGSHPGNEIEFEDALHALEIMEYLLEEVFGERKQALEALAAAINDRKGPVGRLFKVESPSN</sequence>
<dbReference type="Pfam" id="PF13643">
    <property type="entry name" value="DUF4145"/>
    <property type="match status" value="1"/>
</dbReference>
<dbReference type="RefSeq" id="WP_122299320.1">
    <property type="nucleotide sequence ID" value="NZ_RBUA01000185.1"/>
</dbReference>
<reference evidence="2 3" key="1">
    <citation type="submission" date="2018-08" db="EMBL/GenBank/DDBJ databases">
        <title>Recombination of ecologically and evolutionarily significant loci maintains genetic cohesion in the Pseudomonas syringae species complex.</title>
        <authorList>
            <person name="Dillon M."/>
            <person name="Thakur S."/>
            <person name="Almeida R.N.D."/>
            <person name="Weir B.S."/>
            <person name="Guttman D.S."/>
        </authorList>
    </citation>
    <scope>NUCLEOTIDE SEQUENCE [LARGE SCALE GENOMIC DNA]</scope>
    <source>
        <strain evidence="2 3">ICMP 14479</strain>
    </source>
</reference>
<organism evidence="2 3">
    <name type="scientific">Pseudomonas syringae pv. avii</name>
    <dbReference type="NCBI Taxonomy" id="663959"/>
    <lineage>
        <taxon>Bacteria</taxon>
        <taxon>Pseudomonadati</taxon>
        <taxon>Pseudomonadota</taxon>
        <taxon>Gammaproteobacteria</taxon>
        <taxon>Pseudomonadales</taxon>
        <taxon>Pseudomonadaceae</taxon>
        <taxon>Pseudomonas</taxon>
        <taxon>Pseudomonas syringae</taxon>
    </lineage>
</organism>
<accession>A0A3M5W391</accession>
<protein>
    <recommendedName>
        <fullName evidence="1">DUF4145 domain-containing protein</fullName>
    </recommendedName>
</protein>
<evidence type="ECO:0000313" key="2">
    <source>
        <dbReference type="EMBL" id="RMU64886.1"/>
    </source>
</evidence>
<gene>
    <name evidence="2" type="ORF">ALP29_201207</name>
</gene>
<dbReference type="Proteomes" id="UP000280395">
    <property type="component" value="Unassembled WGS sequence"/>
</dbReference>
<feature type="domain" description="DUF4145" evidence="1">
    <location>
        <begin position="129"/>
        <end position="217"/>
    </location>
</feature>
<comment type="caution">
    <text evidence="2">The sequence shown here is derived from an EMBL/GenBank/DDBJ whole genome shotgun (WGS) entry which is preliminary data.</text>
</comment>
<evidence type="ECO:0000313" key="3">
    <source>
        <dbReference type="Proteomes" id="UP000280395"/>
    </source>
</evidence>
<dbReference type="InterPro" id="IPR025285">
    <property type="entry name" value="DUF4145"/>
</dbReference>
<proteinExistence type="predicted"/>
<dbReference type="AlphaFoldDB" id="A0A3M5W391"/>
<dbReference type="EMBL" id="RBUA01000185">
    <property type="protein sequence ID" value="RMU64886.1"/>
    <property type="molecule type" value="Genomic_DNA"/>
</dbReference>
<name>A0A3M5W391_PSESX</name>
<evidence type="ECO:0000259" key="1">
    <source>
        <dbReference type="Pfam" id="PF13643"/>
    </source>
</evidence>